<dbReference type="EMBL" id="UYSU01032615">
    <property type="protein sequence ID" value="VDL90066.1"/>
    <property type="molecule type" value="Genomic_DNA"/>
</dbReference>
<sequence>MDHDACQGVLGHHGLGSCNDNGLLLLRTCAEHHLMLTNTFFRLPTREKATSVLNCSSAISDAVIDRLPQVDMNNDLELPPSLPETIWAVQQISSGKVSVSDPIPPKGYKHGGPQLMAELTTLFQEMLCKGQISKDFKNAIIVNLYKRKGNRQLCDNHRGISLLSIAGKSFARILLNRLNGHLERGLLPESQCHRLDDTPLWIGDLHRLLERGQEAKSLSSQLPPQNTEAELARQDPGHGSPGAERNPQHPRHGEASATAIKRQPGLFERVEVGSSEVRQPGVEAHTTPETLIWFSLPVVTVARGVAARKNPTSRSHSTPTPWDPSQVWCYAQERHRPRQPPAPSSISGLLDSVMVPGSAGGRESAVVISAVFWKAANLKLHSEFANPPEKRAVFVIVSGDNIFEKEIDLFGTEAPTVVSDLFPLPTMGRTLTPTTVPSRTSQDTESSQTNKKLSYETEQTALTLVTMDSLNLLAAENKLVEKQSFEKSGITVAHSPLVKSAIPKGVQSKAEAFMEPPYLQGPQSSAMTRTTVESVKTSDQQPNPSALSNENLHMPSRERDKSFLFEEAQSSFESTIDEDDNTNTQVKSTAEEMIMEHKKKPFDVVGKAFGRKEADYFLGQVRDDTEEKLHTSRVFDRDTKATSKQSSSIRTSERGILRMPHGSAKASNEVKSVVSKMSPQHKSKHWPAWQKPVAFPQSNLPPFFWNTETTRNVSLTMQAVLLPMTNRQLGIIPACMIMVAYFILLLVIGVAAILIARKKRSKKYTRRFLYTMILASRLREESQRLRRSRALEVQIDLETNLLPYVILQKKYLAEDVFQNLRSAINKFSEYQSMIAVYEKIKKSGILPEQNYQLRGIMRVIKGPGVNGPNCRFIITPRIDNGDEIVAISGSRMDRQTIIASITTLGENHEDCQMW</sequence>
<dbReference type="WBParaSite" id="SSLN_0000379301-mRNA-1">
    <property type="protein sequence ID" value="SSLN_0000379301-mRNA-1"/>
    <property type="gene ID" value="SSLN_0000379301"/>
</dbReference>
<reference evidence="3 4" key="2">
    <citation type="submission" date="2018-11" db="EMBL/GenBank/DDBJ databases">
        <authorList>
            <consortium name="Pathogen Informatics"/>
        </authorList>
    </citation>
    <scope>NUCLEOTIDE SEQUENCE [LARGE SCALE GENOMIC DNA]</scope>
    <source>
        <strain evidence="3 4">NST_G2</strain>
    </source>
</reference>
<dbReference type="OrthoDB" id="10666509at2759"/>
<feature type="compositionally biased region" description="Polar residues" evidence="1">
    <location>
        <begin position="521"/>
        <end position="551"/>
    </location>
</feature>
<keyword evidence="2" id="KW-0812">Transmembrane</keyword>
<name>A0A183SHI3_SCHSO</name>
<feature type="region of interest" description="Disordered" evidence="1">
    <location>
        <begin position="517"/>
        <end position="555"/>
    </location>
</feature>
<feature type="compositionally biased region" description="Polar residues" evidence="1">
    <location>
        <begin position="216"/>
        <end position="228"/>
    </location>
</feature>
<evidence type="ECO:0000313" key="3">
    <source>
        <dbReference type="EMBL" id="VDL90066.1"/>
    </source>
</evidence>
<feature type="region of interest" description="Disordered" evidence="1">
    <location>
        <begin position="429"/>
        <end position="452"/>
    </location>
</feature>
<evidence type="ECO:0000256" key="1">
    <source>
        <dbReference type="SAM" id="MobiDB-lite"/>
    </source>
</evidence>
<proteinExistence type="predicted"/>
<protein>
    <submittedName>
        <fullName evidence="5">E3 ubiquitin-protein ligase</fullName>
    </submittedName>
</protein>
<evidence type="ECO:0000313" key="5">
    <source>
        <dbReference type="WBParaSite" id="SSLN_0000379301-mRNA-1"/>
    </source>
</evidence>
<evidence type="ECO:0000256" key="2">
    <source>
        <dbReference type="SAM" id="Phobius"/>
    </source>
</evidence>
<feature type="region of interest" description="Disordered" evidence="1">
    <location>
        <begin position="214"/>
        <end position="256"/>
    </location>
</feature>
<reference evidence="5" key="1">
    <citation type="submission" date="2016-06" db="UniProtKB">
        <authorList>
            <consortium name="WormBaseParasite"/>
        </authorList>
    </citation>
    <scope>IDENTIFICATION</scope>
</reference>
<accession>A0A183SHI3</accession>
<organism evidence="5">
    <name type="scientific">Schistocephalus solidus</name>
    <name type="common">Tapeworm</name>
    <dbReference type="NCBI Taxonomy" id="70667"/>
    <lineage>
        <taxon>Eukaryota</taxon>
        <taxon>Metazoa</taxon>
        <taxon>Spiralia</taxon>
        <taxon>Lophotrochozoa</taxon>
        <taxon>Platyhelminthes</taxon>
        <taxon>Cestoda</taxon>
        <taxon>Eucestoda</taxon>
        <taxon>Diphyllobothriidea</taxon>
        <taxon>Diphyllobothriidae</taxon>
        <taxon>Schistocephalus</taxon>
    </lineage>
</organism>
<keyword evidence="2" id="KW-1133">Transmembrane helix</keyword>
<dbReference type="PANTHER" id="PTHR19446">
    <property type="entry name" value="REVERSE TRANSCRIPTASES"/>
    <property type="match status" value="1"/>
</dbReference>
<dbReference type="AlphaFoldDB" id="A0A183SHI3"/>
<evidence type="ECO:0000313" key="4">
    <source>
        <dbReference type="Proteomes" id="UP000275846"/>
    </source>
</evidence>
<keyword evidence="2" id="KW-0472">Membrane</keyword>
<keyword evidence="4" id="KW-1185">Reference proteome</keyword>
<dbReference type="Proteomes" id="UP000275846">
    <property type="component" value="Unassembled WGS sequence"/>
</dbReference>
<gene>
    <name evidence="3" type="ORF">SSLN_LOCUS3681</name>
</gene>
<feature type="transmembrane region" description="Helical" evidence="2">
    <location>
        <begin position="731"/>
        <end position="756"/>
    </location>
</feature>